<dbReference type="CDD" id="cd17472">
    <property type="entry name" value="MFS_YajR_like"/>
    <property type="match status" value="1"/>
</dbReference>
<dbReference type="GO" id="GO:0022857">
    <property type="term" value="F:transmembrane transporter activity"/>
    <property type="evidence" value="ECO:0007669"/>
    <property type="project" value="InterPro"/>
</dbReference>
<accession>A0A2S6HCT0</accession>
<dbReference type="InterPro" id="IPR036259">
    <property type="entry name" value="MFS_trans_sf"/>
</dbReference>
<dbReference type="PRINTS" id="PR01035">
    <property type="entry name" value="TCRTETA"/>
</dbReference>
<dbReference type="Pfam" id="PF07690">
    <property type="entry name" value="MFS_1"/>
    <property type="match status" value="1"/>
</dbReference>
<dbReference type="GO" id="GO:0005886">
    <property type="term" value="C:plasma membrane"/>
    <property type="evidence" value="ECO:0007669"/>
    <property type="project" value="UniProtKB-SubCell"/>
</dbReference>
<protein>
    <submittedName>
        <fullName evidence="9">Putative MFS family arabinose efflux permease</fullName>
    </submittedName>
</protein>
<dbReference type="InterPro" id="IPR020846">
    <property type="entry name" value="MFS_dom"/>
</dbReference>
<dbReference type="EMBL" id="PTIZ01000006">
    <property type="protein sequence ID" value="PPK75299.1"/>
    <property type="molecule type" value="Genomic_DNA"/>
</dbReference>
<evidence type="ECO:0000256" key="6">
    <source>
        <dbReference type="ARBA" id="ARBA00023136"/>
    </source>
</evidence>
<feature type="transmembrane region" description="Helical" evidence="7">
    <location>
        <begin position="86"/>
        <end position="105"/>
    </location>
</feature>
<feature type="domain" description="Major facilitator superfamily (MFS) profile" evidence="8">
    <location>
        <begin position="19"/>
        <end position="399"/>
    </location>
</feature>
<dbReference type="PANTHER" id="PTHR23517:SF2">
    <property type="entry name" value="MULTIDRUG RESISTANCE PROTEIN MDTH"/>
    <property type="match status" value="1"/>
</dbReference>
<dbReference type="AlphaFoldDB" id="A0A2S6HCT0"/>
<sequence length="464" mass="50180">MATTQQDITSSMTSSEKRATWSLAGIYALRMLGLFMILPVLSLFAEQLEGSTPALIGLAMSIYGLPQVLLQIPFGLLSDRFGRKKIIIIGLVMFFIGSVIAALSTTIYGVLIGRAFQGAGAVSAVIMALVADLTQEVHRTKAMAIIGISIGGSFGVGIIAGPVISGLGGVQSVFGVTAVLTLLAILAIIYIVPDPQQSKLHRDAEFVPEETMQVLKNPDLLRLNYGIFTLHLILMAIFVVVPSLMRKAGLIAGHEWQVYLPVFVISMAFAVPFVILAEKKRKMKQVFLGAIAVLIMAELGLSAVHQNLVGIIGFLWLFFCGFNLLEATLPSLISKTAPADLKGTAMGAYSSSQFMGLFMGGLVGGWFNGAFGVTAVFLFCAAAAFSWLVVSLWMKPPRYVANLLISLEKLSEQGANEFIAEMFKISGVEEITLHYEEALVYLKVDNQKLDKDQLQRLITQYVNA</sequence>
<proteinExistence type="predicted"/>
<keyword evidence="4 7" id="KW-0812">Transmembrane</keyword>
<feature type="transmembrane region" description="Helical" evidence="7">
    <location>
        <begin position="170"/>
        <end position="192"/>
    </location>
</feature>
<evidence type="ECO:0000256" key="4">
    <source>
        <dbReference type="ARBA" id="ARBA00022692"/>
    </source>
</evidence>
<reference evidence="9 10" key="1">
    <citation type="submission" date="2018-02" db="EMBL/GenBank/DDBJ databases">
        <title>Subsurface microbial communities from deep shales in Ohio and West Virginia, USA.</title>
        <authorList>
            <person name="Wrighton K."/>
        </authorList>
    </citation>
    <scope>NUCLEOTIDE SEQUENCE [LARGE SCALE GENOMIC DNA]</scope>
    <source>
        <strain evidence="9 10">OWC-DMM</strain>
    </source>
</reference>
<dbReference type="InterPro" id="IPR011701">
    <property type="entry name" value="MFS"/>
</dbReference>
<comment type="subcellular location">
    <subcellularLocation>
        <location evidence="1">Cell membrane</location>
        <topology evidence="1">Multi-pass membrane protein</topology>
    </subcellularLocation>
</comment>
<feature type="transmembrane region" description="Helical" evidence="7">
    <location>
        <begin position="111"/>
        <end position="130"/>
    </location>
</feature>
<dbReference type="SUPFAM" id="SSF103473">
    <property type="entry name" value="MFS general substrate transporter"/>
    <property type="match status" value="1"/>
</dbReference>
<evidence type="ECO:0000256" key="3">
    <source>
        <dbReference type="ARBA" id="ARBA00022475"/>
    </source>
</evidence>
<evidence type="ECO:0000256" key="5">
    <source>
        <dbReference type="ARBA" id="ARBA00022989"/>
    </source>
</evidence>
<evidence type="ECO:0000256" key="1">
    <source>
        <dbReference type="ARBA" id="ARBA00004651"/>
    </source>
</evidence>
<feature type="transmembrane region" description="Helical" evidence="7">
    <location>
        <begin position="223"/>
        <end position="244"/>
    </location>
</feature>
<feature type="transmembrane region" description="Helical" evidence="7">
    <location>
        <begin position="373"/>
        <end position="394"/>
    </location>
</feature>
<feature type="transmembrane region" description="Helical" evidence="7">
    <location>
        <begin position="54"/>
        <end position="74"/>
    </location>
</feature>
<feature type="transmembrane region" description="Helical" evidence="7">
    <location>
        <begin position="345"/>
        <end position="367"/>
    </location>
</feature>
<keyword evidence="5 7" id="KW-1133">Transmembrane helix</keyword>
<keyword evidence="3" id="KW-1003">Cell membrane</keyword>
<feature type="transmembrane region" description="Helical" evidence="7">
    <location>
        <begin position="142"/>
        <end position="164"/>
    </location>
</feature>
<feature type="transmembrane region" description="Helical" evidence="7">
    <location>
        <begin position="286"/>
        <end position="305"/>
    </location>
</feature>
<dbReference type="PANTHER" id="PTHR23517">
    <property type="entry name" value="RESISTANCE PROTEIN MDTM, PUTATIVE-RELATED-RELATED"/>
    <property type="match status" value="1"/>
</dbReference>
<keyword evidence="6 7" id="KW-0472">Membrane</keyword>
<dbReference type="Proteomes" id="UP000240010">
    <property type="component" value="Unassembled WGS sequence"/>
</dbReference>
<evidence type="ECO:0000313" key="10">
    <source>
        <dbReference type="Proteomes" id="UP000240010"/>
    </source>
</evidence>
<evidence type="ECO:0000256" key="7">
    <source>
        <dbReference type="SAM" id="Phobius"/>
    </source>
</evidence>
<comment type="caution">
    <text evidence="9">The sequence shown here is derived from an EMBL/GenBank/DDBJ whole genome shotgun (WGS) entry which is preliminary data.</text>
</comment>
<keyword evidence="2" id="KW-0813">Transport</keyword>
<dbReference type="PROSITE" id="PS50850">
    <property type="entry name" value="MFS"/>
    <property type="match status" value="1"/>
</dbReference>
<gene>
    <name evidence="9" type="ORF">B0F87_106147</name>
</gene>
<evidence type="ECO:0000256" key="2">
    <source>
        <dbReference type="ARBA" id="ARBA00022448"/>
    </source>
</evidence>
<dbReference type="InterPro" id="IPR050171">
    <property type="entry name" value="MFS_Transporters"/>
</dbReference>
<dbReference type="InterPro" id="IPR001958">
    <property type="entry name" value="Tet-R_TetA/multi-R_MdtG-like"/>
</dbReference>
<feature type="transmembrane region" description="Helical" evidence="7">
    <location>
        <begin position="256"/>
        <end position="277"/>
    </location>
</feature>
<evidence type="ECO:0000259" key="8">
    <source>
        <dbReference type="PROSITE" id="PS50850"/>
    </source>
</evidence>
<dbReference type="Gene3D" id="3.30.70.100">
    <property type="match status" value="1"/>
</dbReference>
<feature type="transmembrane region" description="Helical" evidence="7">
    <location>
        <begin position="311"/>
        <end position="333"/>
    </location>
</feature>
<name>A0A2S6HCT0_9GAMM</name>
<evidence type="ECO:0000313" key="9">
    <source>
        <dbReference type="EMBL" id="PPK75299.1"/>
    </source>
</evidence>
<dbReference type="Gene3D" id="1.20.1250.20">
    <property type="entry name" value="MFS general substrate transporter like domains"/>
    <property type="match status" value="1"/>
</dbReference>
<organism evidence="9 10">
    <name type="scientific">Methylobacter tundripaludum</name>
    <dbReference type="NCBI Taxonomy" id="173365"/>
    <lineage>
        <taxon>Bacteria</taxon>
        <taxon>Pseudomonadati</taxon>
        <taxon>Pseudomonadota</taxon>
        <taxon>Gammaproteobacteria</taxon>
        <taxon>Methylococcales</taxon>
        <taxon>Methylococcaceae</taxon>
        <taxon>Methylobacter</taxon>
    </lineage>
</organism>
<feature type="transmembrane region" description="Helical" evidence="7">
    <location>
        <begin position="21"/>
        <end position="42"/>
    </location>
</feature>